<keyword evidence="1" id="KW-0732">Signal</keyword>
<gene>
    <name evidence="3" type="primary">CBP-2</name>
</gene>
<proteinExistence type="evidence at transcript level"/>
<feature type="domain" description="Chitin-binding type-2" evidence="2">
    <location>
        <begin position="23"/>
        <end position="87"/>
    </location>
</feature>
<reference evidence="3" key="1">
    <citation type="submission" date="2015-04" db="EMBL/GenBank/DDBJ databases">
        <title>Infiltration of chitin by protein coacervates defines the squid beak mechanical gradient.</title>
        <authorList>
            <person name="Tan Y."/>
            <person name="Hoon S."/>
            <person name="Guerette P.A."/>
            <person name="Wei W."/>
            <person name="Ghadban A."/>
            <person name="Hao C."/>
            <person name="Miserez A."/>
            <person name="Waite J."/>
        </authorList>
    </citation>
    <scope>NUCLEOTIDE SEQUENCE</scope>
    <source>
        <tissue evidence="3">Bucal mass</tissue>
    </source>
</reference>
<dbReference type="InterPro" id="IPR002557">
    <property type="entry name" value="Chitin-bd_dom"/>
</dbReference>
<name>A0A0G2UIZ7_DOSGI</name>
<evidence type="ECO:0000256" key="1">
    <source>
        <dbReference type="SAM" id="SignalP"/>
    </source>
</evidence>
<feature type="signal peptide" evidence="1">
    <location>
        <begin position="1"/>
        <end position="18"/>
    </location>
</feature>
<dbReference type="Pfam" id="PF01607">
    <property type="entry name" value="CBM_14"/>
    <property type="match status" value="1"/>
</dbReference>
<dbReference type="AlphaFoldDB" id="A0A0G2UIZ7"/>
<dbReference type="EMBL" id="KR071133">
    <property type="protein sequence ID" value="AKI30063.1"/>
    <property type="molecule type" value="mRNA"/>
</dbReference>
<dbReference type="SMART" id="SM00494">
    <property type="entry name" value="ChtBD2"/>
    <property type="match status" value="2"/>
</dbReference>
<dbReference type="InterPro" id="IPR036508">
    <property type="entry name" value="Chitin-bd_dom_sf"/>
</dbReference>
<dbReference type="PROSITE" id="PS50940">
    <property type="entry name" value="CHIT_BIND_II"/>
    <property type="match status" value="1"/>
</dbReference>
<accession>A0A0G2UIZ7</accession>
<dbReference type="GO" id="GO:0008061">
    <property type="term" value="F:chitin binding"/>
    <property type="evidence" value="ECO:0007669"/>
    <property type="project" value="InterPro"/>
</dbReference>
<dbReference type="GO" id="GO:0005576">
    <property type="term" value="C:extracellular region"/>
    <property type="evidence" value="ECO:0007669"/>
    <property type="project" value="InterPro"/>
</dbReference>
<dbReference type="SUPFAM" id="SSF57625">
    <property type="entry name" value="Invertebrate chitin-binding proteins"/>
    <property type="match status" value="2"/>
</dbReference>
<evidence type="ECO:0000313" key="3">
    <source>
        <dbReference type="EMBL" id="AKI30063.1"/>
    </source>
</evidence>
<feature type="chain" id="PRO_5005182431" evidence="1">
    <location>
        <begin position="19"/>
        <end position="158"/>
    </location>
</feature>
<protein>
    <submittedName>
        <fullName evidence="3">Chitin binding beak protein 2</fullName>
    </submittedName>
</protein>
<evidence type="ECO:0000259" key="2">
    <source>
        <dbReference type="PROSITE" id="PS50940"/>
    </source>
</evidence>
<dbReference type="Gene3D" id="2.170.140.10">
    <property type="entry name" value="Chitin binding domain"/>
    <property type="match status" value="1"/>
</dbReference>
<sequence length="158" mass="17766">MYRTAAIFIVVIVGVVICQDNLISICKNVKRRVGTNLVRDQGNCSVFYSCRHPNPRLFPMACGYTTVFSQSQQVCVMQNSIYDDCKRSIYGGTANDPLCRPHPSGLNRDPADCTRFIPCFNHTLILHVCQDGSLHLLSKECCRTGDLMPHNSHTEHTF</sequence>
<organism evidence="3">
    <name type="scientific">Dosidicus gigas</name>
    <name type="common">Humboldt squid</name>
    <dbReference type="NCBI Taxonomy" id="346249"/>
    <lineage>
        <taxon>Eukaryota</taxon>
        <taxon>Metazoa</taxon>
        <taxon>Spiralia</taxon>
        <taxon>Lophotrochozoa</taxon>
        <taxon>Mollusca</taxon>
        <taxon>Cephalopoda</taxon>
        <taxon>Coleoidea</taxon>
        <taxon>Decapodiformes</taxon>
        <taxon>Oegopsida</taxon>
        <taxon>Ommastrephidae</taxon>
        <taxon>Dosidicus</taxon>
    </lineage>
</organism>